<evidence type="ECO:0000313" key="3">
    <source>
        <dbReference type="EMBL" id="VDM23756.1"/>
    </source>
</evidence>
<name>A0A183TV99_TOXCA</name>
<accession>A0A183TV99</accession>
<protein>
    <submittedName>
        <fullName evidence="5">Transcription factor SPT20 homolog</fullName>
    </submittedName>
</protein>
<sequence>MHTRYAILIAVVLSLQVLSSVCHTGRSTAKRSKRQLSAGNVQGWNQARGFNWFQPPNSFSNQNTIGGFNQFNTRTSLTPAQQQFINTVPQRQQFSQWPSTQARNSNFAIQGQIPLVNQNFARQQQPFSQWQQPTNQWRQQQQANVPQWHQQERTNAPQWQQQEQQDAPQWQQQQTNAPQWQQQQQQTDVQQWQQQQQANVPQWQQQQQANVPQWQQQQQQTTAPQWQQATNTDQWTQAADSIDQDQSDPEQVQSSDSGPVPPAPQGGFSLSSTENHERHMPSIRPDRGVALQLNRYKYKDFRALVANFVQRQRALAQS</sequence>
<dbReference type="WBParaSite" id="TCNE_0000016801-mRNA-1">
    <property type="protein sequence ID" value="TCNE_0000016801-mRNA-1"/>
    <property type="gene ID" value="TCNE_0000016801"/>
</dbReference>
<organism evidence="4 5">
    <name type="scientific">Toxocara canis</name>
    <name type="common">Canine roundworm</name>
    <dbReference type="NCBI Taxonomy" id="6265"/>
    <lineage>
        <taxon>Eukaryota</taxon>
        <taxon>Metazoa</taxon>
        <taxon>Ecdysozoa</taxon>
        <taxon>Nematoda</taxon>
        <taxon>Chromadorea</taxon>
        <taxon>Rhabditida</taxon>
        <taxon>Spirurina</taxon>
        <taxon>Ascaridomorpha</taxon>
        <taxon>Ascaridoidea</taxon>
        <taxon>Toxocaridae</taxon>
        <taxon>Toxocara</taxon>
    </lineage>
</organism>
<proteinExistence type="predicted"/>
<evidence type="ECO:0000313" key="5">
    <source>
        <dbReference type="WBParaSite" id="TCNE_0000016801-mRNA-1"/>
    </source>
</evidence>
<gene>
    <name evidence="3" type="ORF">TCNE_LOCUS169</name>
</gene>
<reference evidence="3 4" key="2">
    <citation type="submission" date="2018-11" db="EMBL/GenBank/DDBJ databases">
        <authorList>
            <consortium name="Pathogen Informatics"/>
        </authorList>
    </citation>
    <scope>NUCLEOTIDE SEQUENCE [LARGE SCALE GENOMIC DNA]</scope>
</reference>
<feature type="chain" id="PRO_5044552824" evidence="2">
    <location>
        <begin position="20"/>
        <end position="318"/>
    </location>
</feature>
<feature type="compositionally biased region" description="Basic and acidic residues" evidence="1">
    <location>
        <begin position="274"/>
        <end position="287"/>
    </location>
</feature>
<dbReference type="Proteomes" id="UP000050794">
    <property type="component" value="Unassembled WGS sequence"/>
</dbReference>
<feature type="region of interest" description="Disordered" evidence="1">
    <location>
        <begin position="215"/>
        <end position="287"/>
    </location>
</feature>
<keyword evidence="2" id="KW-0732">Signal</keyword>
<evidence type="ECO:0000256" key="2">
    <source>
        <dbReference type="SAM" id="SignalP"/>
    </source>
</evidence>
<dbReference type="EMBL" id="UYWY01000057">
    <property type="protein sequence ID" value="VDM23756.1"/>
    <property type="molecule type" value="Genomic_DNA"/>
</dbReference>
<keyword evidence="4" id="KW-1185">Reference proteome</keyword>
<evidence type="ECO:0000256" key="1">
    <source>
        <dbReference type="SAM" id="MobiDB-lite"/>
    </source>
</evidence>
<evidence type="ECO:0000313" key="4">
    <source>
        <dbReference type="Proteomes" id="UP000050794"/>
    </source>
</evidence>
<feature type="compositionally biased region" description="Low complexity" evidence="1">
    <location>
        <begin position="215"/>
        <end position="241"/>
    </location>
</feature>
<reference evidence="5" key="1">
    <citation type="submission" date="2016-06" db="UniProtKB">
        <authorList>
            <consortium name="WormBaseParasite"/>
        </authorList>
    </citation>
    <scope>IDENTIFICATION</scope>
</reference>
<feature type="region of interest" description="Disordered" evidence="1">
    <location>
        <begin position="124"/>
        <end position="184"/>
    </location>
</feature>
<feature type="signal peptide" evidence="2">
    <location>
        <begin position="1"/>
        <end position="19"/>
    </location>
</feature>
<dbReference type="AlphaFoldDB" id="A0A183TV99"/>